<proteinExistence type="inferred from homology"/>
<dbReference type="EMBL" id="JANGEW010000004">
    <property type="protein sequence ID" value="MCQ5342081.1"/>
    <property type="molecule type" value="Genomic_DNA"/>
</dbReference>
<comment type="caution">
    <text evidence="2">The sequence shown here is derived from an EMBL/GenBank/DDBJ whole genome shotgun (WGS) entry which is preliminary data.</text>
</comment>
<dbReference type="PANTHER" id="PTHR37478">
    <property type="match status" value="1"/>
</dbReference>
<dbReference type="InterPro" id="IPR036388">
    <property type="entry name" value="WH-like_DNA-bd_sf"/>
</dbReference>
<evidence type="ECO:0000313" key="3">
    <source>
        <dbReference type="Proteomes" id="UP001206692"/>
    </source>
</evidence>
<dbReference type="InterPro" id="IPR002852">
    <property type="entry name" value="UPF0251"/>
</dbReference>
<keyword evidence="3" id="KW-1185">Reference proteome</keyword>
<evidence type="ECO:0000313" key="2">
    <source>
        <dbReference type="EMBL" id="MCQ5342081.1"/>
    </source>
</evidence>
<gene>
    <name evidence="2" type="ORF">NE675_03375</name>
</gene>
<dbReference type="Proteomes" id="UP001206692">
    <property type="component" value="Unassembled WGS sequence"/>
</dbReference>
<dbReference type="SUPFAM" id="SSF88659">
    <property type="entry name" value="Sigma3 and sigma4 domains of RNA polymerase sigma factors"/>
    <property type="match status" value="1"/>
</dbReference>
<dbReference type="Pfam" id="PF02001">
    <property type="entry name" value="DUF134"/>
    <property type="match status" value="1"/>
</dbReference>
<dbReference type="InterPro" id="IPR013324">
    <property type="entry name" value="RNA_pol_sigma_r3/r4-like"/>
</dbReference>
<organism evidence="2 3">
    <name type="scientific">Megasphaera massiliensis</name>
    <dbReference type="NCBI Taxonomy" id="1232428"/>
    <lineage>
        <taxon>Bacteria</taxon>
        <taxon>Bacillati</taxon>
        <taxon>Bacillota</taxon>
        <taxon>Negativicutes</taxon>
        <taxon>Veillonellales</taxon>
        <taxon>Veillonellaceae</taxon>
        <taxon>Megasphaera</taxon>
    </lineage>
</organism>
<comment type="similarity">
    <text evidence="1">Belongs to the UPF0251 family.</text>
</comment>
<evidence type="ECO:0000256" key="1">
    <source>
        <dbReference type="ARBA" id="ARBA00009350"/>
    </source>
</evidence>
<sequence length="121" mass="13375">MPRPPRCRRVCSLPVSSTFGPVDRRQSDDTVAMGIDEYEVIRLIDWVGLTQEECAAQINVARTTVTGIYNSARHKLADALIHGKDLVIEGGHIQVCEHSGSCRHDCCRAGKKSSKENDPNE</sequence>
<dbReference type="RefSeq" id="WP_072271972.1">
    <property type="nucleotide sequence ID" value="NZ_JAJCIO010000009.1"/>
</dbReference>
<dbReference type="PANTHER" id="PTHR37478:SF2">
    <property type="entry name" value="UPF0251 PROTEIN TK0562"/>
    <property type="match status" value="1"/>
</dbReference>
<accession>A0ABT1SQE0</accession>
<reference evidence="2 3" key="1">
    <citation type="submission" date="2022-06" db="EMBL/GenBank/DDBJ databases">
        <title>Isolation of gut microbiota from human fecal samples.</title>
        <authorList>
            <person name="Pamer E.G."/>
            <person name="Barat B."/>
            <person name="Waligurski E."/>
            <person name="Medina S."/>
            <person name="Paddock L."/>
            <person name="Mostad J."/>
        </authorList>
    </citation>
    <scope>NUCLEOTIDE SEQUENCE [LARGE SCALE GENOMIC DNA]</scope>
    <source>
        <strain evidence="2 3">DFI.1.1</strain>
    </source>
</reference>
<dbReference type="Gene3D" id="1.10.10.10">
    <property type="entry name" value="Winged helix-like DNA-binding domain superfamily/Winged helix DNA-binding domain"/>
    <property type="match status" value="1"/>
</dbReference>
<protein>
    <submittedName>
        <fullName evidence="2">DUF134 domain-containing protein</fullName>
    </submittedName>
</protein>
<name>A0ABT1SQE0_9FIRM</name>